<proteinExistence type="inferred from homology"/>
<dbReference type="PANTHER" id="PTHR11895:SF67">
    <property type="entry name" value="AMIDASE DOMAIN-CONTAINING PROTEIN"/>
    <property type="match status" value="1"/>
</dbReference>
<feature type="domain" description="Amidase" evidence="2">
    <location>
        <begin position="17"/>
        <end position="412"/>
    </location>
</feature>
<dbReference type="PANTHER" id="PTHR11895">
    <property type="entry name" value="TRANSAMIDASE"/>
    <property type="match status" value="1"/>
</dbReference>
<evidence type="ECO:0000259" key="2">
    <source>
        <dbReference type="Pfam" id="PF01425"/>
    </source>
</evidence>
<evidence type="ECO:0000256" key="1">
    <source>
        <dbReference type="ARBA" id="ARBA00009199"/>
    </source>
</evidence>
<sequence>MYKAVVEVRASEDILMEAKSRDTNGALYCVPVIVKDNIDVQGMVSAAGSIAMESMRQPAQAHAPAVARLVEAGAVVLGHANMDEFALGFRTSSSRGGQTLNAFDKSRYPGGSSGGTAVAVALGLAVIGVGTDTGGSVRIPSSFAGLFGIRPTTGGVPVEGVVPLSHSRDTVGFMAANAQDVATSWAIASGQPWCVETAARNAPRRIGVLPMLLPTESGLGRAFADATTSRAAQKGSGSVFVALAEDAALEEVSRLVAQLSKQKSTSYFEFQDDLRKATGLELASIAAVTAGPCEERLPSSECASVVSTMQKKVHGKLRKREVEMYDLLTRTFPALFEAALTALMRAQRLDAFAYPTFKKLPSRISSGKQQYCANNRLAPSVGWPALTLPLATYERLPQGVEVMVPKGRECLLFEIAASLSA</sequence>
<dbReference type="InterPro" id="IPR020556">
    <property type="entry name" value="Amidase_CS"/>
</dbReference>
<accession>A0A2R5GEY7</accession>
<dbReference type="InterPro" id="IPR000120">
    <property type="entry name" value="Amidase"/>
</dbReference>
<dbReference type="InterPro" id="IPR036928">
    <property type="entry name" value="AS_sf"/>
</dbReference>
<protein>
    <submittedName>
        <fullName evidence="3">Glutamyl-tRNAGln amidotransferase subunit A, mitochondrial</fullName>
    </submittedName>
</protein>
<dbReference type="Gene3D" id="3.90.1300.10">
    <property type="entry name" value="Amidase signature (AS) domain"/>
    <property type="match status" value="1"/>
</dbReference>
<dbReference type="Pfam" id="PF01425">
    <property type="entry name" value="Amidase"/>
    <property type="match status" value="1"/>
</dbReference>
<dbReference type="InterPro" id="IPR023631">
    <property type="entry name" value="Amidase_dom"/>
</dbReference>
<dbReference type="Proteomes" id="UP000241890">
    <property type="component" value="Unassembled WGS sequence"/>
</dbReference>
<dbReference type="InParanoid" id="A0A2R5GEY7"/>
<reference evidence="3 4" key="1">
    <citation type="submission" date="2017-12" db="EMBL/GenBank/DDBJ databases">
        <title>Sequencing, de novo assembly and annotation of complete genome of a new Thraustochytrid species, strain FCC1311.</title>
        <authorList>
            <person name="Sedici K."/>
            <person name="Godart F."/>
            <person name="Aiese Cigliano R."/>
            <person name="Sanseverino W."/>
            <person name="Barakat M."/>
            <person name="Ortet P."/>
            <person name="Marechal E."/>
            <person name="Cagnac O."/>
            <person name="Amato A."/>
        </authorList>
    </citation>
    <scope>NUCLEOTIDE SEQUENCE [LARGE SCALE GENOMIC DNA]</scope>
</reference>
<evidence type="ECO:0000313" key="4">
    <source>
        <dbReference type="Proteomes" id="UP000241890"/>
    </source>
</evidence>
<name>A0A2R5GEY7_9STRA</name>
<dbReference type="GO" id="GO:0016740">
    <property type="term" value="F:transferase activity"/>
    <property type="evidence" value="ECO:0007669"/>
    <property type="project" value="UniProtKB-KW"/>
</dbReference>
<organism evidence="3 4">
    <name type="scientific">Hondaea fermentalgiana</name>
    <dbReference type="NCBI Taxonomy" id="2315210"/>
    <lineage>
        <taxon>Eukaryota</taxon>
        <taxon>Sar</taxon>
        <taxon>Stramenopiles</taxon>
        <taxon>Bigyra</taxon>
        <taxon>Labyrinthulomycetes</taxon>
        <taxon>Thraustochytrida</taxon>
        <taxon>Thraustochytriidae</taxon>
        <taxon>Hondaea</taxon>
    </lineage>
</organism>
<comment type="similarity">
    <text evidence="1">Belongs to the amidase family.</text>
</comment>
<comment type="caution">
    <text evidence="3">The sequence shown here is derived from an EMBL/GenBank/DDBJ whole genome shotgun (WGS) entry which is preliminary data.</text>
</comment>
<gene>
    <name evidence="3" type="ORF">FCC1311_053772</name>
</gene>
<dbReference type="AlphaFoldDB" id="A0A2R5GEY7"/>
<keyword evidence="3" id="KW-0808">Transferase</keyword>
<dbReference type="EMBL" id="BEYU01000053">
    <property type="protein sequence ID" value="GBG29155.1"/>
    <property type="molecule type" value="Genomic_DNA"/>
</dbReference>
<dbReference type="SUPFAM" id="SSF75304">
    <property type="entry name" value="Amidase signature (AS) enzymes"/>
    <property type="match status" value="1"/>
</dbReference>
<evidence type="ECO:0000313" key="3">
    <source>
        <dbReference type="EMBL" id="GBG29155.1"/>
    </source>
</evidence>
<dbReference type="OrthoDB" id="566138at2759"/>
<keyword evidence="4" id="KW-1185">Reference proteome</keyword>
<dbReference type="PROSITE" id="PS00571">
    <property type="entry name" value="AMIDASES"/>
    <property type="match status" value="1"/>
</dbReference>